<evidence type="ECO:0000256" key="2">
    <source>
        <dbReference type="SAM" id="SignalP"/>
    </source>
</evidence>
<dbReference type="Proteomes" id="UP000306628">
    <property type="component" value="Unassembled WGS sequence"/>
</dbReference>
<feature type="compositionally biased region" description="Gly residues" evidence="1">
    <location>
        <begin position="58"/>
        <end position="67"/>
    </location>
</feature>
<keyword evidence="2" id="KW-0732">Signal</keyword>
<feature type="region of interest" description="Disordered" evidence="1">
    <location>
        <begin position="49"/>
        <end position="75"/>
    </location>
</feature>
<keyword evidence="4" id="KW-1185">Reference proteome</keyword>
<dbReference type="AlphaFoldDB" id="A0A5S4F6A4"/>
<proteinExistence type="predicted"/>
<evidence type="ECO:0000313" key="3">
    <source>
        <dbReference type="EMBL" id="TMR11659.1"/>
    </source>
</evidence>
<protein>
    <recommendedName>
        <fullName evidence="5">Collagen-like protein</fullName>
    </recommendedName>
</protein>
<name>A0A5S4F6A4_9ACTN</name>
<sequence length="75" mass="7367">MTRRFPGTARIIAVFILCVAALLVTQQADTSAIFASVIAGGDPGSLGLPVGTVPVGPPGGTGPGGDKGSNDSTWT</sequence>
<comment type="caution">
    <text evidence="3">The sequence shown here is derived from an EMBL/GenBank/DDBJ whole genome shotgun (WGS) entry which is preliminary data.</text>
</comment>
<evidence type="ECO:0000313" key="4">
    <source>
        <dbReference type="Proteomes" id="UP000306628"/>
    </source>
</evidence>
<feature type="chain" id="PRO_5024436045" description="Collagen-like protein" evidence="2">
    <location>
        <begin position="29"/>
        <end position="75"/>
    </location>
</feature>
<organism evidence="3 4">
    <name type="scientific">Nonomuraea zeae</name>
    <dbReference type="NCBI Taxonomy" id="1642303"/>
    <lineage>
        <taxon>Bacteria</taxon>
        <taxon>Bacillati</taxon>
        <taxon>Actinomycetota</taxon>
        <taxon>Actinomycetes</taxon>
        <taxon>Streptosporangiales</taxon>
        <taxon>Streptosporangiaceae</taxon>
        <taxon>Nonomuraea</taxon>
    </lineage>
</organism>
<evidence type="ECO:0000256" key="1">
    <source>
        <dbReference type="SAM" id="MobiDB-lite"/>
    </source>
</evidence>
<dbReference type="EMBL" id="VCKX01000470">
    <property type="protein sequence ID" value="TMR11659.1"/>
    <property type="molecule type" value="Genomic_DNA"/>
</dbReference>
<dbReference type="RefSeq" id="WP_138698561.1">
    <property type="nucleotide sequence ID" value="NZ_JBHSAZ010000107.1"/>
</dbReference>
<gene>
    <name evidence="3" type="ORF">ETD85_59135</name>
</gene>
<accession>A0A5S4F6A4</accession>
<evidence type="ECO:0008006" key="5">
    <source>
        <dbReference type="Google" id="ProtNLM"/>
    </source>
</evidence>
<feature type="signal peptide" evidence="2">
    <location>
        <begin position="1"/>
        <end position="28"/>
    </location>
</feature>
<reference evidence="3 4" key="1">
    <citation type="submission" date="2019-05" db="EMBL/GenBank/DDBJ databases">
        <title>Draft genome sequence of Nonomuraea zeae DSM 100528.</title>
        <authorList>
            <person name="Saricaoglu S."/>
            <person name="Isik K."/>
        </authorList>
    </citation>
    <scope>NUCLEOTIDE SEQUENCE [LARGE SCALE GENOMIC DNA]</scope>
    <source>
        <strain evidence="3 4">DSM 100528</strain>
    </source>
</reference>